<evidence type="ECO:0000313" key="1">
    <source>
        <dbReference type="Proteomes" id="UP000790787"/>
    </source>
</evidence>
<reference evidence="2" key="2">
    <citation type="submission" date="2025-08" db="UniProtKB">
        <authorList>
            <consortium name="RefSeq"/>
        </authorList>
    </citation>
    <scope>IDENTIFICATION</scope>
    <source>
        <tissue evidence="2">Leaf</tissue>
    </source>
</reference>
<proteinExistence type="predicted"/>
<reference evidence="1" key="1">
    <citation type="journal article" date="2014" name="Nat. Commun.">
        <title>The tobacco genome sequence and its comparison with those of tomato and potato.</title>
        <authorList>
            <person name="Sierro N."/>
            <person name="Battey J.N."/>
            <person name="Ouadi S."/>
            <person name="Bakaher N."/>
            <person name="Bovet L."/>
            <person name="Willig A."/>
            <person name="Goepfert S."/>
            <person name="Peitsch M.C."/>
            <person name="Ivanov N.V."/>
        </authorList>
    </citation>
    <scope>NUCLEOTIDE SEQUENCE [LARGE SCALE GENOMIC DNA]</scope>
</reference>
<keyword evidence="1" id="KW-1185">Reference proteome</keyword>
<accession>A0AC58SJ30</accession>
<protein>
    <submittedName>
        <fullName evidence="2">Uncharacterized protein LOC142168234</fullName>
    </submittedName>
</protein>
<gene>
    <name evidence="2" type="primary">LOC142168234</name>
</gene>
<evidence type="ECO:0000313" key="2">
    <source>
        <dbReference type="RefSeq" id="XP_075084994.1"/>
    </source>
</evidence>
<dbReference type="Proteomes" id="UP000790787">
    <property type="component" value="Chromosome 13"/>
</dbReference>
<sequence length="133" mass="15507">MPLYIDKKLCIGKARPTFMLLHLADQMVKRPLGILDDILVHVGKFMFPADLFILDFQVDVEITIILGKLFLATGRILIDYENKELKMRLNYEEMTFNVKNSMWIPSEFANYSLRGEVDVIMHGKMSHLMRKTL</sequence>
<dbReference type="RefSeq" id="XP_075084994.1">
    <property type="nucleotide sequence ID" value="XM_075228893.1"/>
</dbReference>
<name>A0AC58SJ30_TOBAC</name>
<organism evidence="1 2">
    <name type="scientific">Nicotiana tabacum</name>
    <name type="common">Common tobacco</name>
    <dbReference type="NCBI Taxonomy" id="4097"/>
    <lineage>
        <taxon>Eukaryota</taxon>
        <taxon>Viridiplantae</taxon>
        <taxon>Streptophyta</taxon>
        <taxon>Embryophyta</taxon>
        <taxon>Tracheophyta</taxon>
        <taxon>Spermatophyta</taxon>
        <taxon>Magnoliopsida</taxon>
        <taxon>eudicotyledons</taxon>
        <taxon>Gunneridae</taxon>
        <taxon>Pentapetalae</taxon>
        <taxon>asterids</taxon>
        <taxon>lamiids</taxon>
        <taxon>Solanales</taxon>
        <taxon>Solanaceae</taxon>
        <taxon>Nicotianoideae</taxon>
        <taxon>Nicotianeae</taxon>
        <taxon>Nicotiana</taxon>
    </lineage>
</organism>